<feature type="transmembrane region" description="Helical" evidence="9">
    <location>
        <begin position="390"/>
        <end position="410"/>
    </location>
</feature>
<evidence type="ECO:0000256" key="7">
    <source>
        <dbReference type="ARBA" id="ARBA00023008"/>
    </source>
</evidence>
<evidence type="ECO:0000256" key="4">
    <source>
        <dbReference type="ARBA" id="ARBA00022723"/>
    </source>
</evidence>
<evidence type="ECO:0000259" key="12">
    <source>
        <dbReference type="Pfam" id="PF05425"/>
    </source>
</evidence>
<keyword evidence="7" id="KW-0186">Copper</keyword>
<evidence type="ECO:0000259" key="11">
    <source>
        <dbReference type="Pfam" id="PF04234"/>
    </source>
</evidence>
<evidence type="ECO:0000256" key="10">
    <source>
        <dbReference type="SAM" id="SignalP"/>
    </source>
</evidence>
<comment type="caution">
    <text evidence="13">The sequence shown here is derived from an EMBL/GenBank/DDBJ whole genome shotgun (WGS) entry which is preliminary data.</text>
</comment>
<dbReference type="GO" id="GO:0005507">
    <property type="term" value="F:copper ion binding"/>
    <property type="evidence" value="ECO:0007669"/>
    <property type="project" value="InterPro"/>
</dbReference>
<keyword evidence="8 9" id="KW-0472">Membrane</keyword>
<feature type="domain" description="Copper resistance protein D" evidence="12">
    <location>
        <begin position="310"/>
        <end position="408"/>
    </location>
</feature>
<dbReference type="AlphaFoldDB" id="A0A5N7MRG8"/>
<protein>
    <submittedName>
        <fullName evidence="13">Copper resistance protein CopC</fullName>
    </submittedName>
</protein>
<dbReference type="InterPro" id="IPR007348">
    <property type="entry name" value="CopC_dom"/>
</dbReference>
<dbReference type="RefSeq" id="WP_152716489.1">
    <property type="nucleotide sequence ID" value="NZ_VOSJ01000258.1"/>
</dbReference>
<evidence type="ECO:0000256" key="1">
    <source>
        <dbReference type="ARBA" id="ARBA00004651"/>
    </source>
</evidence>
<dbReference type="GO" id="GO:0046688">
    <property type="term" value="P:response to copper ion"/>
    <property type="evidence" value="ECO:0007669"/>
    <property type="project" value="InterPro"/>
</dbReference>
<dbReference type="GO" id="GO:0042597">
    <property type="term" value="C:periplasmic space"/>
    <property type="evidence" value="ECO:0007669"/>
    <property type="project" value="InterPro"/>
</dbReference>
<feature type="transmembrane region" description="Helical" evidence="9">
    <location>
        <begin position="174"/>
        <end position="195"/>
    </location>
</feature>
<reference evidence="13 14" key="1">
    <citation type="journal article" date="2019" name="Syst. Appl. Microbiol.">
        <title>Microvirga tunisiensis sp. nov., a root nodule symbiotic bacterium isolated from Lupinus micranthus and L. luteus grown in Northern Tunisia.</title>
        <authorList>
            <person name="Msaddak A."/>
            <person name="Rejili M."/>
            <person name="Duran D."/>
            <person name="Mars M."/>
            <person name="Palacios J.M."/>
            <person name="Ruiz-Argueso T."/>
            <person name="Rey L."/>
            <person name="Imperial J."/>
        </authorList>
    </citation>
    <scope>NUCLEOTIDE SEQUENCE [LARGE SCALE GENOMIC DNA]</scope>
    <source>
        <strain evidence="13 14">Lmie10</strain>
    </source>
</reference>
<keyword evidence="6 9" id="KW-1133">Transmembrane helix</keyword>
<feature type="signal peptide" evidence="10">
    <location>
        <begin position="1"/>
        <end position="26"/>
    </location>
</feature>
<feature type="domain" description="CopC" evidence="11">
    <location>
        <begin position="25"/>
        <end position="116"/>
    </location>
</feature>
<dbReference type="EMBL" id="VOSK01000248">
    <property type="protein sequence ID" value="MPR29597.1"/>
    <property type="molecule type" value="Genomic_DNA"/>
</dbReference>
<dbReference type="Proteomes" id="UP000403266">
    <property type="component" value="Unassembled WGS sequence"/>
</dbReference>
<feature type="transmembrane region" description="Helical" evidence="9">
    <location>
        <begin position="215"/>
        <end position="238"/>
    </location>
</feature>
<feature type="chain" id="PRO_5030135690" evidence="10">
    <location>
        <begin position="27"/>
        <end position="530"/>
    </location>
</feature>
<feature type="transmembrane region" description="Helical" evidence="9">
    <location>
        <begin position="347"/>
        <end position="369"/>
    </location>
</feature>
<dbReference type="GO" id="GO:0006825">
    <property type="term" value="P:copper ion transport"/>
    <property type="evidence" value="ECO:0007669"/>
    <property type="project" value="InterPro"/>
</dbReference>
<evidence type="ECO:0000256" key="9">
    <source>
        <dbReference type="SAM" id="Phobius"/>
    </source>
</evidence>
<feature type="transmembrane region" description="Helical" evidence="9">
    <location>
        <begin position="136"/>
        <end position="162"/>
    </location>
</feature>
<comment type="subcellular location">
    <subcellularLocation>
        <location evidence="1">Cell membrane</location>
        <topology evidence="1">Multi-pass membrane protein</topology>
    </subcellularLocation>
</comment>
<dbReference type="Pfam" id="PF05425">
    <property type="entry name" value="CopD"/>
    <property type="match status" value="1"/>
</dbReference>
<gene>
    <name evidence="13" type="ORF">FS320_32060</name>
</gene>
<keyword evidence="2" id="KW-1003">Cell membrane</keyword>
<dbReference type="Pfam" id="PF04234">
    <property type="entry name" value="CopC"/>
    <property type="match status" value="1"/>
</dbReference>
<dbReference type="Gene3D" id="2.60.40.1220">
    <property type="match status" value="1"/>
</dbReference>
<feature type="transmembrane region" description="Helical" evidence="9">
    <location>
        <begin position="279"/>
        <end position="302"/>
    </location>
</feature>
<keyword evidence="3 9" id="KW-0812">Transmembrane</keyword>
<evidence type="ECO:0000313" key="14">
    <source>
        <dbReference type="Proteomes" id="UP000403266"/>
    </source>
</evidence>
<sequence length="530" mass="55190">MVQLRPIAVALLLVCGLLCGRAEAHAALVEAIPADGAVLATDPSHMQLRFNEPVSPLRLRLTDAKGVAHEDLRAEARDGIVTLALPESLPRGTQVLSYRVISSDGHPIAGSIVFSIGTPTSASREQPASLDEPVALAIWLVRLALYIGLFAGAGGAFFALWIAPGATPQAGMQVVRAAIGLGLVATILSVGLQGLDVLDASFPLLLSLHPWHEGSATSYGLTAMGAVMALLCAGFALIDAAGRTRPALALLGLAGAGLALALSGHASAAEPQWLTRPAVLLHAMAAAFWVGGLVPLALVIGTMREASLPIVRRFSAVAVPMVGLLVLAGLTLSIVQVEPPSALLSTAYGRVLLAKLAAVIALLALAVLNRQRLTPALARAPAASRSLIRSIMGEVALAVVILGLVATWRFTPPPRALVQTVAEPVSTHIHTAQAMVELTLRPGRAGPVQASMSLMTGDFGPLNPKEVTLTLANPSVGIEPIERKAQRSSDGTWQVDNLVVPRPGRWTVRVDALITDFEKATLDGEVDIRP</sequence>
<dbReference type="InterPro" id="IPR032694">
    <property type="entry name" value="CopC/D"/>
</dbReference>
<organism evidence="13 14">
    <name type="scientific">Microvirga tunisiensis</name>
    <dbReference type="NCBI Taxonomy" id="2108360"/>
    <lineage>
        <taxon>Bacteria</taxon>
        <taxon>Pseudomonadati</taxon>
        <taxon>Pseudomonadota</taxon>
        <taxon>Alphaproteobacteria</taxon>
        <taxon>Hyphomicrobiales</taxon>
        <taxon>Methylobacteriaceae</taxon>
        <taxon>Microvirga</taxon>
    </lineage>
</organism>
<name>A0A5N7MRG8_9HYPH</name>
<feature type="transmembrane region" description="Helical" evidence="9">
    <location>
        <begin position="314"/>
        <end position="335"/>
    </location>
</feature>
<evidence type="ECO:0000256" key="2">
    <source>
        <dbReference type="ARBA" id="ARBA00022475"/>
    </source>
</evidence>
<evidence type="ECO:0000256" key="8">
    <source>
        <dbReference type="ARBA" id="ARBA00023136"/>
    </source>
</evidence>
<dbReference type="GO" id="GO:0005886">
    <property type="term" value="C:plasma membrane"/>
    <property type="evidence" value="ECO:0007669"/>
    <property type="project" value="UniProtKB-SubCell"/>
</dbReference>
<evidence type="ECO:0000313" key="13">
    <source>
        <dbReference type="EMBL" id="MPR29597.1"/>
    </source>
</evidence>
<dbReference type="OrthoDB" id="8374223at2"/>
<keyword evidence="4" id="KW-0479">Metal-binding</keyword>
<dbReference type="SUPFAM" id="SSF81296">
    <property type="entry name" value="E set domains"/>
    <property type="match status" value="1"/>
</dbReference>
<evidence type="ECO:0000256" key="6">
    <source>
        <dbReference type="ARBA" id="ARBA00022989"/>
    </source>
</evidence>
<evidence type="ECO:0000256" key="5">
    <source>
        <dbReference type="ARBA" id="ARBA00022729"/>
    </source>
</evidence>
<proteinExistence type="predicted"/>
<keyword evidence="5 10" id="KW-0732">Signal</keyword>
<dbReference type="InterPro" id="IPR014756">
    <property type="entry name" value="Ig_E-set"/>
</dbReference>
<evidence type="ECO:0000256" key="3">
    <source>
        <dbReference type="ARBA" id="ARBA00022692"/>
    </source>
</evidence>
<accession>A0A5N7MRG8</accession>
<dbReference type="InterPro" id="IPR008457">
    <property type="entry name" value="Cu-R_CopD_dom"/>
</dbReference>
<dbReference type="PANTHER" id="PTHR34820">
    <property type="entry name" value="INNER MEMBRANE PROTEIN YEBZ"/>
    <property type="match status" value="1"/>
</dbReference>
<dbReference type="InterPro" id="IPR014755">
    <property type="entry name" value="Cu-Rt/internalin_Ig-like"/>
</dbReference>
<dbReference type="PANTHER" id="PTHR34820:SF4">
    <property type="entry name" value="INNER MEMBRANE PROTEIN YEBZ"/>
    <property type="match status" value="1"/>
</dbReference>
<feature type="transmembrane region" description="Helical" evidence="9">
    <location>
        <begin position="247"/>
        <end position="267"/>
    </location>
</feature>
<keyword evidence="14" id="KW-1185">Reference proteome</keyword>